<reference evidence="3" key="1">
    <citation type="submission" date="2021-06" db="EMBL/GenBank/DDBJ databases">
        <title>Complete genome sequence of Nocardioides sp. G188.</title>
        <authorList>
            <person name="Im W.-T."/>
        </authorList>
    </citation>
    <scope>NUCLEOTIDE SEQUENCE</scope>
    <source>
        <strain evidence="3">G188</strain>
    </source>
</reference>
<dbReference type="GO" id="GO:0016757">
    <property type="term" value="F:glycosyltransferase activity"/>
    <property type="evidence" value="ECO:0007669"/>
    <property type="project" value="InterPro"/>
</dbReference>
<accession>A0A975T2G5</accession>
<dbReference type="AlphaFoldDB" id="A0A975T2G5"/>
<keyword evidence="4" id="KW-1185">Reference proteome</keyword>
<gene>
    <name evidence="3" type="ORF">KRR39_07995</name>
</gene>
<keyword evidence="1" id="KW-0808">Transferase</keyword>
<dbReference type="InterPro" id="IPR001296">
    <property type="entry name" value="Glyco_trans_1"/>
</dbReference>
<dbReference type="PANTHER" id="PTHR45947">
    <property type="entry name" value="SULFOQUINOVOSYL TRANSFERASE SQD2"/>
    <property type="match status" value="1"/>
</dbReference>
<organism evidence="3 4">
    <name type="scientific">Nocardioides panacis</name>
    <dbReference type="NCBI Taxonomy" id="2849501"/>
    <lineage>
        <taxon>Bacteria</taxon>
        <taxon>Bacillati</taxon>
        <taxon>Actinomycetota</taxon>
        <taxon>Actinomycetes</taxon>
        <taxon>Propionibacteriales</taxon>
        <taxon>Nocardioidaceae</taxon>
        <taxon>Nocardioides</taxon>
    </lineage>
</organism>
<dbReference type="RefSeq" id="WP_216941515.1">
    <property type="nucleotide sequence ID" value="NZ_CP077062.1"/>
</dbReference>
<protein>
    <submittedName>
        <fullName evidence="3">Glycosyltransferase family 4 protein</fullName>
    </submittedName>
</protein>
<dbReference type="EMBL" id="CP077062">
    <property type="protein sequence ID" value="QWZ09669.1"/>
    <property type="molecule type" value="Genomic_DNA"/>
</dbReference>
<evidence type="ECO:0000313" key="4">
    <source>
        <dbReference type="Proteomes" id="UP000683575"/>
    </source>
</evidence>
<dbReference type="PANTHER" id="PTHR45947:SF14">
    <property type="entry name" value="SLL1723 PROTEIN"/>
    <property type="match status" value="1"/>
</dbReference>
<evidence type="ECO:0000256" key="1">
    <source>
        <dbReference type="ARBA" id="ARBA00022679"/>
    </source>
</evidence>
<evidence type="ECO:0000259" key="2">
    <source>
        <dbReference type="Pfam" id="PF00534"/>
    </source>
</evidence>
<evidence type="ECO:0000313" key="3">
    <source>
        <dbReference type="EMBL" id="QWZ09669.1"/>
    </source>
</evidence>
<dbReference type="Proteomes" id="UP000683575">
    <property type="component" value="Chromosome"/>
</dbReference>
<proteinExistence type="predicted"/>
<feature type="domain" description="Glycosyl transferase family 1" evidence="2">
    <location>
        <begin position="251"/>
        <end position="414"/>
    </location>
</feature>
<dbReference type="CDD" id="cd03801">
    <property type="entry name" value="GT4_PimA-like"/>
    <property type="match status" value="1"/>
</dbReference>
<dbReference type="InterPro" id="IPR050194">
    <property type="entry name" value="Glycosyltransferase_grp1"/>
</dbReference>
<sequence>MRDQAAEAGRVAYVLKGHPRLSEVFITSEIYRLERLGVPLRLYVLKAGNEEVQHDVVRRLRVRPDYLQQTTSLSATGLLRWLSANLAAFRPALLRTARRHPRGTVHAAGQALAQAVRARRGFLATPRKIYFKEFLLAVDLADRLDACGDVVRLHAHFAHGTTTVTWLASTITGLPFSFTGHAKDIWTEERNPAGLLRRKMDAASFVVTCTEANRAHLTSFGSSTPVHVVYHGLNADFEPLVAAGVRRREPERVRLLAVGRLVRKKGLDTFVDACAVLRDRGVDLEAVIVGGSGDHEQQVRSRVGATGLQDRVTLAGSLTQDELFAQYQRASVFALPCRVLEDGDRDGIPNVLVEAMACGVPVVTTGVSGITELVRGGVNGLIVEPDRPTDLADSLHRLIKDPELARQLAKRGRETVRERFDAGAAAARMASLLYARPVAAAGDADSPDRRKEAR</sequence>
<dbReference type="Pfam" id="PF00534">
    <property type="entry name" value="Glycos_transf_1"/>
    <property type="match status" value="1"/>
</dbReference>
<dbReference type="KEGG" id="nps:KRR39_07995"/>
<name>A0A975T2G5_9ACTN</name>